<accession>A0AAV2HDR4</accession>
<name>A0AAV2HDR4_LYMST</name>
<dbReference type="GO" id="GO:0005509">
    <property type="term" value="F:calcium ion binding"/>
    <property type="evidence" value="ECO:0007669"/>
    <property type="project" value="UniProtKB-UniRule"/>
</dbReference>
<dbReference type="InterPro" id="IPR036116">
    <property type="entry name" value="FN3_sf"/>
</dbReference>
<dbReference type="SUPFAM" id="SSF49265">
    <property type="entry name" value="Fibronectin type III"/>
    <property type="match status" value="1"/>
</dbReference>
<dbReference type="Proteomes" id="UP001497497">
    <property type="component" value="Unassembled WGS sequence"/>
</dbReference>
<proteinExistence type="predicted"/>
<evidence type="ECO:0000259" key="2">
    <source>
        <dbReference type="PROSITE" id="PS50268"/>
    </source>
</evidence>
<evidence type="ECO:0000256" key="1">
    <source>
        <dbReference type="PROSITE-ProRule" id="PRU00043"/>
    </source>
</evidence>
<dbReference type="SUPFAM" id="SSF49313">
    <property type="entry name" value="Cadherin-like"/>
    <property type="match status" value="1"/>
</dbReference>
<feature type="non-terminal residue" evidence="3">
    <location>
        <position position="1"/>
    </location>
</feature>
<dbReference type="Gene3D" id="2.60.40.60">
    <property type="entry name" value="Cadherins"/>
    <property type="match status" value="1"/>
</dbReference>
<feature type="domain" description="Cadherin" evidence="2">
    <location>
        <begin position="27"/>
        <end position="123"/>
    </location>
</feature>
<evidence type="ECO:0000313" key="3">
    <source>
        <dbReference type="EMBL" id="CAL1531497.1"/>
    </source>
</evidence>
<dbReference type="GO" id="GO:0016020">
    <property type="term" value="C:membrane"/>
    <property type="evidence" value="ECO:0007669"/>
    <property type="project" value="InterPro"/>
</dbReference>
<evidence type="ECO:0000313" key="4">
    <source>
        <dbReference type="Proteomes" id="UP001497497"/>
    </source>
</evidence>
<dbReference type="AlphaFoldDB" id="A0AAV2HDR4"/>
<dbReference type="GO" id="GO:0007156">
    <property type="term" value="P:homophilic cell adhesion via plasma membrane adhesion molecules"/>
    <property type="evidence" value="ECO:0007669"/>
    <property type="project" value="InterPro"/>
</dbReference>
<dbReference type="InterPro" id="IPR015919">
    <property type="entry name" value="Cadherin-like_sf"/>
</dbReference>
<comment type="caution">
    <text evidence="3">The sequence shown here is derived from an EMBL/GenBank/DDBJ whole genome shotgun (WGS) entry which is preliminary data.</text>
</comment>
<dbReference type="EMBL" id="CAXITT010000091">
    <property type="protein sequence ID" value="CAL1531497.1"/>
    <property type="molecule type" value="Genomic_DNA"/>
</dbReference>
<sequence>DVSEKNTYAPRFLNTPYAFEVYRYGVGDVIGVVKAADDDQVDYNRRFTMSAPTHQKASDYVSLINKDATGSERAAQILLSQPVPETVSTLDLLITAVDEGSPQQTATTTVKINIIMVKQPEKFCISTSRTTTTICWKNPMPGITFEGYMVEIVGSLERTGYVPFIDGHTESCFLINGTKIGDHYVFSVSVKSSTSVHDTNIQLTFNKTATGW</sequence>
<organism evidence="3 4">
    <name type="scientific">Lymnaea stagnalis</name>
    <name type="common">Great pond snail</name>
    <name type="synonym">Helix stagnalis</name>
    <dbReference type="NCBI Taxonomy" id="6523"/>
    <lineage>
        <taxon>Eukaryota</taxon>
        <taxon>Metazoa</taxon>
        <taxon>Spiralia</taxon>
        <taxon>Lophotrochozoa</taxon>
        <taxon>Mollusca</taxon>
        <taxon>Gastropoda</taxon>
        <taxon>Heterobranchia</taxon>
        <taxon>Euthyneura</taxon>
        <taxon>Panpulmonata</taxon>
        <taxon>Hygrophila</taxon>
        <taxon>Lymnaeoidea</taxon>
        <taxon>Lymnaeidae</taxon>
        <taxon>Lymnaea</taxon>
    </lineage>
</organism>
<gene>
    <name evidence="3" type="ORF">GSLYS_00005592001</name>
</gene>
<keyword evidence="1" id="KW-0106">Calcium</keyword>
<protein>
    <recommendedName>
        <fullName evidence="2">Cadherin domain-containing protein</fullName>
    </recommendedName>
</protein>
<dbReference type="PROSITE" id="PS50268">
    <property type="entry name" value="CADHERIN_2"/>
    <property type="match status" value="1"/>
</dbReference>
<dbReference type="CDD" id="cd11304">
    <property type="entry name" value="Cadherin_repeat"/>
    <property type="match status" value="1"/>
</dbReference>
<reference evidence="3 4" key="1">
    <citation type="submission" date="2024-04" db="EMBL/GenBank/DDBJ databases">
        <authorList>
            <consortium name="Genoscope - CEA"/>
            <person name="William W."/>
        </authorList>
    </citation>
    <scope>NUCLEOTIDE SEQUENCE [LARGE SCALE GENOMIC DNA]</scope>
</reference>
<keyword evidence="4" id="KW-1185">Reference proteome</keyword>
<dbReference type="InterPro" id="IPR002126">
    <property type="entry name" value="Cadherin-like_dom"/>
</dbReference>